<feature type="region of interest" description="Disordered" evidence="2">
    <location>
        <begin position="474"/>
        <end position="509"/>
    </location>
</feature>
<dbReference type="EMBL" id="ML119135">
    <property type="protein sequence ID" value="RPB11473.1"/>
    <property type="molecule type" value="Genomic_DNA"/>
</dbReference>
<evidence type="ECO:0000256" key="2">
    <source>
        <dbReference type="SAM" id="MobiDB-lite"/>
    </source>
</evidence>
<accession>A0A3N4KLN1</accession>
<feature type="compositionally biased region" description="Low complexity" evidence="2">
    <location>
        <begin position="244"/>
        <end position="254"/>
    </location>
</feature>
<protein>
    <submittedName>
        <fullName evidence="3">Uncharacterized protein</fullName>
    </submittedName>
</protein>
<gene>
    <name evidence="3" type="ORF">P167DRAFT_575215</name>
</gene>
<feature type="region of interest" description="Disordered" evidence="2">
    <location>
        <begin position="236"/>
        <end position="263"/>
    </location>
</feature>
<feature type="compositionally biased region" description="Polar residues" evidence="2">
    <location>
        <begin position="29"/>
        <end position="40"/>
    </location>
</feature>
<feature type="compositionally biased region" description="Polar residues" evidence="2">
    <location>
        <begin position="474"/>
        <end position="496"/>
    </location>
</feature>
<proteinExistence type="predicted"/>
<feature type="compositionally biased region" description="Low complexity" evidence="2">
    <location>
        <begin position="197"/>
        <end position="207"/>
    </location>
</feature>
<keyword evidence="4" id="KW-1185">Reference proteome</keyword>
<feature type="compositionally biased region" description="Polar residues" evidence="2">
    <location>
        <begin position="128"/>
        <end position="137"/>
    </location>
</feature>
<feature type="compositionally biased region" description="Low complexity" evidence="2">
    <location>
        <begin position="497"/>
        <end position="509"/>
    </location>
</feature>
<evidence type="ECO:0000313" key="3">
    <source>
        <dbReference type="EMBL" id="RPB11473.1"/>
    </source>
</evidence>
<feature type="region of interest" description="Disordered" evidence="2">
    <location>
        <begin position="1"/>
        <end position="165"/>
    </location>
</feature>
<dbReference type="InParanoid" id="A0A3N4KLN1"/>
<name>A0A3N4KLN1_9PEZI</name>
<dbReference type="OrthoDB" id="5377009at2759"/>
<feature type="region of interest" description="Disordered" evidence="2">
    <location>
        <begin position="197"/>
        <end position="220"/>
    </location>
</feature>
<organism evidence="3 4">
    <name type="scientific">Morchella conica CCBAS932</name>
    <dbReference type="NCBI Taxonomy" id="1392247"/>
    <lineage>
        <taxon>Eukaryota</taxon>
        <taxon>Fungi</taxon>
        <taxon>Dikarya</taxon>
        <taxon>Ascomycota</taxon>
        <taxon>Pezizomycotina</taxon>
        <taxon>Pezizomycetes</taxon>
        <taxon>Pezizales</taxon>
        <taxon>Morchellaceae</taxon>
        <taxon>Morchella</taxon>
    </lineage>
</organism>
<sequence>MADQQLPIMAPHAPALSDNVSLPVPHTPNFPSSPDTLPSSSKEEEHQQETLSNSPSKDSSPPDITTSEIPTNLSLLAPSQDHPSDTETGNLPGDNITASASSAQGNNGDQDSACTEEPPTDKEASPKKPSTTPQQAAPLQKAPSATKHTRTDSSAMGFTGDKVQDKKVGAVALFSSLFAAKGAAELDHPVAAAAPVTQTPTAAARQRSGSTLTVQNSKNGNKGFFNSIGSSFGHAIQKNASAGSSPPESPTRSSRSMRDYSPEIGPTMLIDEFAGIPFRSLLNSFIQEPEGTAETPEEARKRTPEARLEELAVTAGDLLERVYQAYKSRTQALGDMHNEQEVTKEVMEESRIKLSEYKMQLGRLATEESILREAQDVKLAEGEKRIKELERELQRERAKREELEGELERRTTLRVNKRTSAASDSGFESDTESMFSRASQVVSPVDSFMDGGADDRSLTISTTTKCEHCTRTLTPSSASIRNPTPLSQAWSAGSDGTATPTQTPVTSPVTTTKWGFASLTRRGTSGWIGNNDTDVRAENRMLRARVGELEAVVNDVLEVVAGRERISV</sequence>
<feature type="coiled-coil region" evidence="1">
    <location>
        <begin position="372"/>
        <end position="413"/>
    </location>
</feature>
<reference evidence="3 4" key="1">
    <citation type="journal article" date="2018" name="Nat. Ecol. Evol.">
        <title>Pezizomycetes genomes reveal the molecular basis of ectomycorrhizal truffle lifestyle.</title>
        <authorList>
            <person name="Murat C."/>
            <person name="Payen T."/>
            <person name="Noel B."/>
            <person name="Kuo A."/>
            <person name="Morin E."/>
            <person name="Chen J."/>
            <person name="Kohler A."/>
            <person name="Krizsan K."/>
            <person name="Balestrini R."/>
            <person name="Da Silva C."/>
            <person name="Montanini B."/>
            <person name="Hainaut M."/>
            <person name="Levati E."/>
            <person name="Barry K.W."/>
            <person name="Belfiori B."/>
            <person name="Cichocki N."/>
            <person name="Clum A."/>
            <person name="Dockter R.B."/>
            <person name="Fauchery L."/>
            <person name="Guy J."/>
            <person name="Iotti M."/>
            <person name="Le Tacon F."/>
            <person name="Lindquist E.A."/>
            <person name="Lipzen A."/>
            <person name="Malagnac F."/>
            <person name="Mello A."/>
            <person name="Molinier V."/>
            <person name="Miyauchi S."/>
            <person name="Poulain J."/>
            <person name="Riccioni C."/>
            <person name="Rubini A."/>
            <person name="Sitrit Y."/>
            <person name="Splivallo R."/>
            <person name="Traeger S."/>
            <person name="Wang M."/>
            <person name="Zifcakova L."/>
            <person name="Wipf D."/>
            <person name="Zambonelli A."/>
            <person name="Paolocci F."/>
            <person name="Nowrousian M."/>
            <person name="Ottonello S."/>
            <person name="Baldrian P."/>
            <person name="Spatafora J.W."/>
            <person name="Henrissat B."/>
            <person name="Nagy L.G."/>
            <person name="Aury J.M."/>
            <person name="Wincker P."/>
            <person name="Grigoriev I.V."/>
            <person name="Bonfante P."/>
            <person name="Martin F.M."/>
        </authorList>
    </citation>
    <scope>NUCLEOTIDE SEQUENCE [LARGE SCALE GENOMIC DNA]</scope>
    <source>
        <strain evidence="3 4">CCBAS932</strain>
    </source>
</reference>
<feature type="compositionally biased region" description="Polar residues" evidence="2">
    <location>
        <begin position="208"/>
        <end position="220"/>
    </location>
</feature>
<evidence type="ECO:0000256" key="1">
    <source>
        <dbReference type="SAM" id="Coils"/>
    </source>
</evidence>
<feature type="compositionally biased region" description="Polar residues" evidence="2">
    <location>
        <begin position="96"/>
        <end position="113"/>
    </location>
</feature>
<evidence type="ECO:0000313" key="4">
    <source>
        <dbReference type="Proteomes" id="UP000277580"/>
    </source>
</evidence>
<feature type="compositionally biased region" description="Low complexity" evidence="2">
    <location>
        <begin position="50"/>
        <end position="67"/>
    </location>
</feature>
<keyword evidence="1" id="KW-0175">Coiled coil</keyword>
<dbReference type="AlphaFoldDB" id="A0A3N4KLN1"/>
<dbReference type="Proteomes" id="UP000277580">
    <property type="component" value="Unassembled WGS sequence"/>
</dbReference>